<dbReference type="Proteomes" id="UP000199046">
    <property type="component" value="Unassembled WGS sequence"/>
</dbReference>
<keyword evidence="1 4" id="KW-0808">Transferase</keyword>
<evidence type="ECO:0000259" key="3">
    <source>
        <dbReference type="PROSITE" id="PS51186"/>
    </source>
</evidence>
<evidence type="ECO:0000313" key="5">
    <source>
        <dbReference type="Proteomes" id="UP000199046"/>
    </source>
</evidence>
<dbReference type="PANTHER" id="PTHR43877:SF1">
    <property type="entry name" value="ACETYLTRANSFERASE"/>
    <property type="match status" value="1"/>
</dbReference>
<dbReference type="RefSeq" id="WP_090132684.1">
    <property type="nucleotide sequence ID" value="NZ_FOLY01000003.1"/>
</dbReference>
<dbReference type="CDD" id="cd04301">
    <property type="entry name" value="NAT_SF"/>
    <property type="match status" value="1"/>
</dbReference>
<organism evidence="4 5">
    <name type="scientific">Kushneria avicenniae</name>
    <dbReference type="NCBI Taxonomy" id="402385"/>
    <lineage>
        <taxon>Bacteria</taxon>
        <taxon>Pseudomonadati</taxon>
        <taxon>Pseudomonadota</taxon>
        <taxon>Gammaproteobacteria</taxon>
        <taxon>Oceanospirillales</taxon>
        <taxon>Halomonadaceae</taxon>
        <taxon>Kushneria</taxon>
    </lineage>
</organism>
<dbReference type="Gene3D" id="3.40.630.30">
    <property type="match status" value="1"/>
</dbReference>
<sequence>MLIKIIALHERPGFTDACSAWAYGQWGVHSPRTLEETRLLFASAAHGCGLPLTWVAQYGDHPVGMASLVDNDCSKRPNLRPWLAAVFVHPDYRGRGIAARLIKTVETAALALGEARLYLITANQQTLYERYGWQKMGVVAYPERPCILMEKHILEAGVPA</sequence>
<protein>
    <submittedName>
        <fullName evidence="4">Acetyltransferase (GNAT) family protein</fullName>
    </submittedName>
</protein>
<dbReference type="Pfam" id="PF00583">
    <property type="entry name" value="Acetyltransf_1"/>
    <property type="match status" value="1"/>
</dbReference>
<reference evidence="5" key="1">
    <citation type="submission" date="2016-10" db="EMBL/GenBank/DDBJ databases">
        <authorList>
            <person name="Varghese N."/>
            <person name="Submissions S."/>
        </authorList>
    </citation>
    <scope>NUCLEOTIDE SEQUENCE [LARGE SCALE GENOMIC DNA]</scope>
    <source>
        <strain evidence="5">DSM 23439</strain>
    </source>
</reference>
<evidence type="ECO:0000256" key="2">
    <source>
        <dbReference type="ARBA" id="ARBA00023315"/>
    </source>
</evidence>
<dbReference type="AlphaFoldDB" id="A0A1I1JRJ9"/>
<keyword evidence="2" id="KW-0012">Acyltransferase</keyword>
<dbReference type="InterPro" id="IPR016181">
    <property type="entry name" value="Acyl_CoA_acyltransferase"/>
</dbReference>
<proteinExistence type="predicted"/>
<dbReference type="GO" id="GO:0016747">
    <property type="term" value="F:acyltransferase activity, transferring groups other than amino-acyl groups"/>
    <property type="evidence" value="ECO:0007669"/>
    <property type="project" value="InterPro"/>
</dbReference>
<name>A0A1I1JRJ9_9GAMM</name>
<dbReference type="OrthoDB" id="7678938at2"/>
<evidence type="ECO:0000313" key="4">
    <source>
        <dbReference type="EMBL" id="SFC48493.1"/>
    </source>
</evidence>
<dbReference type="SUPFAM" id="SSF55729">
    <property type="entry name" value="Acyl-CoA N-acyltransferases (Nat)"/>
    <property type="match status" value="1"/>
</dbReference>
<gene>
    <name evidence="4" type="ORF">SAMN05421848_1591</name>
</gene>
<dbReference type="PROSITE" id="PS51186">
    <property type="entry name" value="GNAT"/>
    <property type="match status" value="1"/>
</dbReference>
<dbReference type="InterPro" id="IPR000182">
    <property type="entry name" value="GNAT_dom"/>
</dbReference>
<dbReference type="STRING" id="402385.SAMN05421848_1591"/>
<dbReference type="InterPro" id="IPR050832">
    <property type="entry name" value="Bact_Acetyltransf"/>
</dbReference>
<feature type="domain" description="N-acetyltransferase" evidence="3">
    <location>
        <begin position="1"/>
        <end position="154"/>
    </location>
</feature>
<keyword evidence="5" id="KW-1185">Reference proteome</keyword>
<accession>A0A1I1JRJ9</accession>
<evidence type="ECO:0000256" key="1">
    <source>
        <dbReference type="ARBA" id="ARBA00022679"/>
    </source>
</evidence>
<dbReference type="EMBL" id="FOLY01000003">
    <property type="protein sequence ID" value="SFC48493.1"/>
    <property type="molecule type" value="Genomic_DNA"/>
</dbReference>
<dbReference type="PANTHER" id="PTHR43877">
    <property type="entry name" value="AMINOALKYLPHOSPHONATE N-ACETYLTRANSFERASE-RELATED-RELATED"/>
    <property type="match status" value="1"/>
</dbReference>